<proteinExistence type="predicted"/>
<keyword evidence="3" id="KW-1185">Reference proteome</keyword>
<dbReference type="EMBL" id="QQXL01000001">
    <property type="protein sequence ID" value="RKW71465.1"/>
    <property type="molecule type" value="Genomic_DNA"/>
</dbReference>
<dbReference type="AlphaFoldDB" id="A0A496PLR0"/>
<evidence type="ECO:0000313" key="3">
    <source>
        <dbReference type="Proteomes" id="UP000273119"/>
    </source>
</evidence>
<evidence type="ECO:0000256" key="1">
    <source>
        <dbReference type="SAM" id="MobiDB-lite"/>
    </source>
</evidence>
<name>A0A496PLR0_9MICC</name>
<dbReference type="Proteomes" id="UP000273119">
    <property type="component" value="Unassembled WGS sequence"/>
</dbReference>
<organism evidence="2 3">
    <name type="scientific">Galactobacter caseinivorans</name>
    <dbReference type="NCBI Taxonomy" id="2676123"/>
    <lineage>
        <taxon>Bacteria</taxon>
        <taxon>Bacillati</taxon>
        <taxon>Actinomycetota</taxon>
        <taxon>Actinomycetes</taxon>
        <taxon>Micrococcales</taxon>
        <taxon>Micrococcaceae</taxon>
        <taxon>Galactobacter</taxon>
    </lineage>
</organism>
<feature type="region of interest" description="Disordered" evidence="1">
    <location>
        <begin position="29"/>
        <end position="61"/>
    </location>
</feature>
<comment type="caution">
    <text evidence="2">The sequence shown here is derived from an EMBL/GenBank/DDBJ whole genome shotgun (WGS) entry which is preliminary data.</text>
</comment>
<accession>A0A496PLR0</accession>
<sequence>MRAGAGTCSCGEAWPAWVGNAWPGNAWPGIAWPGNAWPENAGGRSAEAGAAPNADPRPGAR</sequence>
<evidence type="ECO:0000313" key="2">
    <source>
        <dbReference type="EMBL" id="RKW71465.1"/>
    </source>
</evidence>
<protein>
    <submittedName>
        <fullName evidence="2">Uncharacterized protein</fullName>
    </submittedName>
</protein>
<gene>
    <name evidence="2" type="ORF">DWQ67_01040</name>
</gene>
<reference evidence="2 3" key="1">
    <citation type="submission" date="2018-07" db="EMBL/GenBank/DDBJ databases">
        <title>Arthrobacter sp. nov., isolated from raw cow's milk with high bacterial count.</title>
        <authorList>
            <person name="Hahne J."/>
            <person name="Isele D."/>
            <person name="Lipski A."/>
        </authorList>
    </citation>
    <scope>NUCLEOTIDE SEQUENCE [LARGE SCALE GENOMIC DNA]</scope>
    <source>
        <strain evidence="2 3">JZ R-183</strain>
    </source>
</reference>